<dbReference type="Pfam" id="PF04066">
    <property type="entry name" value="MrpF_PhaF"/>
    <property type="match status" value="1"/>
</dbReference>
<keyword evidence="7" id="KW-0732">Signal</keyword>
<evidence type="ECO:0000256" key="3">
    <source>
        <dbReference type="ARBA" id="ARBA00022692"/>
    </source>
</evidence>
<dbReference type="AlphaFoldDB" id="A0A1D7VK46"/>
<keyword evidence="9" id="KW-1185">Reference proteome</keyword>
<dbReference type="InterPro" id="IPR007208">
    <property type="entry name" value="MrpF/PhaF-like"/>
</dbReference>
<feature type="signal peptide" evidence="7">
    <location>
        <begin position="1"/>
        <end position="19"/>
    </location>
</feature>
<evidence type="ECO:0000256" key="1">
    <source>
        <dbReference type="ARBA" id="ARBA00004651"/>
    </source>
</evidence>
<feature type="chain" id="PRO_5039421122" description="Multisubunit sodium/proton antiporter MrpF subunit" evidence="7">
    <location>
        <begin position="20"/>
        <end position="163"/>
    </location>
</feature>
<dbReference type="GO" id="GO:0015075">
    <property type="term" value="F:monoatomic ion transmembrane transporter activity"/>
    <property type="evidence" value="ECO:0007669"/>
    <property type="project" value="InterPro"/>
</dbReference>
<evidence type="ECO:0000256" key="5">
    <source>
        <dbReference type="ARBA" id="ARBA00023136"/>
    </source>
</evidence>
<evidence type="ECO:0000313" key="9">
    <source>
        <dbReference type="Proteomes" id="UP000094094"/>
    </source>
</evidence>
<dbReference type="OrthoDB" id="4332175at2"/>
<keyword evidence="2" id="KW-1003">Cell membrane</keyword>
<evidence type="ECO:0008006" key="10">
    <source>
        <dbReference type="Google" id="ProtNLM"/>
    </source>
</evidence>
<feature type="transmembrane region" description="Helical" evidence="6">
    <location>
        <begin position="93"/>
        <end position="115"/>
    </location>
</feature>
<dbReference type="GO" id="GO:0005886">
    <property type="term" value="C:plasma membrane"/>
    <property type="evidence" value="ECO:0007669"/>
    <property type="project" value="UniProtKB-SubCell"/>
</dbReference>
<keyword evidence="3 6" id="KW-0812">Transmembrane</keyword>
<dbReference type="KEGG" id="slc:SL103_13285"/>
<evidence type="ECO:0000313" key="8">
    <source>
        <dbReference type="EMBL" id="AOP47097.1"/>
    </source>
</evidence>
<feature type="transmembrane region" description="Helical" evidence="6">
    <location>
        <begin position="62"/>
        <end position="81"/>
    </location>
</feature>
<dbReference type="EMBL" id="CP017157">
    <property type="protein sequence ID" value="AOP47097.1"/>
    <property type="molecule type" value="Genomic_DNA"/>
</dbReference>
<dbReference type="Proteomes" id="UP000094094">
    <property type="component" value="Chromosome"/>
</dbReference>
<accession>A0A1D7VK46</accession>
<name>A0A1D7VK46_9ACTN</name>
<evidence type="ECO:0000256" key="7">
    <source>
        <dbReference type="SAM" id="SignalP"/>
    </source>
</evidence>
<sequence length="163" mass="16332">MNGWTAAGTALLLCGVAPAACATATGPVSRRVPAQNLTTTLLSLVFLLLAQGFGRTAYVDTALVLAVLGPAGTLLYVRLLADRMAARPPRPRSLLATTALNYVAVPAVVVPLCCVTGPGRALLKLLVIGGLLVLGSRTASRAVTAAVTAGHGLSGSAEGMSDG</sequence>
<evidence type="ECO:0000256" key="4">
    <source>
        <dbReference type="ARBA" id="ARBA00022989"/>
    </source>
</evidence>
<keyword evidence="5 6" id="KW-0472">Membrane</keyword>
<comment type="subcellular location">
    <subcellularLocation>
        <location evidence="1">Cell membrane</location>
        <topology evidence="1">Multi-pass membrane protein</topology>
    </subcellularLocation>
</comment>
<dbReference type="RefSeq" id="WP_069569053.1">
    <property type="nucleotide sequence ID" value="NZ_CP017157.1"/>
</dbReference>
<evidence type="ECO:0000256" key="6">
    <source>
        <dbReference type="SAM" id="Phobius"/>
    </source>
</evidence>
<reference evidence="8 9" key="1">
    <citation type="submission" date="2016-09" db="EMBL/GenBank/DDBJ databases">
        <title>Complete genome sequencing of Streptomyces lydicus 103 and metabolic pathways analysis of antibiotic biosynthesis.</title>
        <authorList>
            <person name="Jia N."/>
            <person name="Ding M.-Z."/>
            <person name="Gao F."/>
            <person name="Yuan Y.-J."/>
        </authorList>
    </citation>
    <scope>NUCLEOTIDE SEQUENCE [LARGE SCALE GENOMIC DNA]</scope>
    <source>
        <strain evidence="8 9">103</strain>
    </source>
</reference>
<organism evidence="8 9">
    <name type="scientific">Streptomyces lydicus</name>
    <dbReference type="NCBI Taxonomy" id="47763"/>
    <lineage>
        <taxon>Bacteria</taxon>
        <taxon>Bacillati</taxon>
        <taxon>Actinomycetota</taxon>
        <taxon>Actinomycetes</taxon>
        <taxon>Kitasatosporales</taxon>
        <taxon>Streptomycetaceae</taxon>
        <taxon>Streptomyces</taxon>
    </lineage>
</organism>
<gene>
    <name evidence="8" type="ORF">SL103_13285</name>
</gene>
<keyword evidence="4 6" id="KW-1133">Transmembrane helix</keyword>
<evidence type="ECO:0000256" key="2">
    <source>
        <dbReference type="ARBA" id="ARBA00022475"/>
    </source>
</evidence>
<proteinExistence type="predicted"/>
<feature type="transmembrane region" description="Helical" evidence="6">
    <location>
        <begin position="32"/>
        <end position="50"/>
    </location>
</feature>
<protein>
    <recommendedName>
        <fullName evidence="10">Multisubunit sodium/proton antiporter MrpF subunit</fullName>
    </recommendedName>
</protein>